<evidence type="ECO:0000313" key="3">
    <source>
        <dbReference type="Proteomes" id="UP000502508"/>
    </source>
</evidence>
<proteinExistence type="predicted"/>
<dbReference type="Proteomes" id="UP000502508">
    <property type="component" value="Chromosome"/>
</dbReference>
<feature type="compositionally biased region" description="Polar residues" evidence="1">
    <location>
        <begin position="214"/>
        <end position="223"/>
    </location>
</feature>
<name>A0A6F8XRH1_9ACTN</name>
<feature type="region of interest" description="Disordered" evidence="1">
    <location>
        <begin position="208"/>
        <end position="231"/>
    </location>
</feature>
<evidence type="ECO:0000313" key="2">
    <source>
        <dbReference type="EMBL" id="BCB76434.1"/>
    </source>
</evidence>
<feature type="compositionally biased region" description="Polar residues" evidence="1">
    <location>
        <begin position="8"/>
        <end position="19"/>
    </location>
</feature>
<evidence type="ECO:0000256" key="1">
    <source>
        <dbReference type="SAM" id="MobiDB-lite"/>
    </source>
</evidence>
<dbReference type="AlphaFoldDB" id="A0A6F8XRH1"/>
<protein>
    <submittedName>
        <fullName evidence="2">Uncharacterized protein</fullName>
    </submittedName>
</protein>
<keyword evidence="3" id="KW-1185">Reference proteome</keyword>
<reference evidence="2 3" key="2">
    <citation type="submission" date="2020-03" db="EMBL/GenBank/DDBJ databases">
        <authorList>
            <person name="Ichikawa N."/>
            <person name="Kimura A."/>
            <person name="Kitahashi Y."/>
            <person name="Uohara A."/>
        </authorList>
    </citation>
    <scope>NUCLEOTIDE SEQUENCE [LARGE SCALE GENOMIC DNA]</scope>
    <source>
        <strain evidence="2 3">NBRC 107702</strain>
    </source>
</reference>
<dbReference type="KEGG" id="pfla:Pflav_028440"/>
<gene>
    <name evidence="2" type="ORF">Pflav_028440</name>
</gene>
<accession>A0A6F8XRH1</accession>
<organism evidence="2 3">
    <name type="scientific">Phytohabitans flavus</name>
    <dbReference type="NCBI Taxonomy" id="1076124"/>
    <lineage>
        <taxon>Bacteria</taxon>
        <taxon>Bacillati</taxon>
        <taxon>Actinomycetota</taxon>
        <taxon>Actinomycetes</taxon>
        <taxon>Micromonosporales</taxon>
        <taxon>Micromonosporaceae</taxon>
    </lineage>
</organism>
<reference evidence="2 3" key="1">
    <citation type="submission" date="2020-03" db="EMBL/GenBank/DDBJ databases">
        <title>Whole genome shotgun sequence of Phytohabitans flavus NBRC 107702.</title>
        <authorList>
            <person name="Komaki H."/>
            <person name="Tamura T."/>
        </authorList>
    </citation>
    <scope>NUCLEOTIDE SEQUENCE [LARGE SCALE GENOMIC DNA]</scope>
    <source>
        <strain evidence="2 3">NBRC 107702</strain>
    </source>
</reference>
<dbReference type="EMBL" id="AP022870">
    <property type="protein sequence ID" value="BCB76434.1"/>
    <property type="molecule type" value="Genomic_DNA"/>
</dbReference>
<sequence>MVGGAVRSSATPSAGTRTRYTPPLPERPEAEPLLGFADLGHHRGHRLLWRGHLHLAQERVGRAGLAGEGDAEQLAYRAAAAVAPDEVARAQPRTVGQLGGHPVAVLAQPHQLAAAPDLGTELGGMLGQQSVAGGLRHAEDVAVRGVQPLGRGLLDPGEETVERVPLAVREEPLQQTALVHHLDAAHVQAERADERGRLRLLLQHEHPHAVQPQLAGQHQSGRSPASDDHVKHETPLFGRLRRAIRRYFRRLRLRPTILRHDPGLAARPGVRYTLEVAGSAFPPFASQAREDAECGFGSALTACRRPTGSAGGTR</sequence>
<feature type="region of interest" description="Disordered" evidence="1">
    <location>
        <begin position="1"/>
        <end position="31"/>
    </location>
</feature>